<comment type="catalytic activity">
    <reaction evidence="3">
        <text>a phosphate monoester + H2O = an alcohol + phosphate</text>
        <dbReference type="Rhea" id="RHEA:15017"/>
        <dbReference type="ChEBI" id="CHEBI:15377"/>
        <dbReference type="ChEBI" id="CHEBI:30879"/>
        <dbReference type="ChEBI" id="CHEBI:43474"/>
        <dbReference type="ChEBI" id="CHEBI:67140"/>
        <dbReference type="EC" id="3.1.3.2"/>
    </reaction>
</comment>
<feature type="chain" id="PRO_5006520263" description="Purple acid phosphatase" evidence="3">
    <location>
        <begin position="23"/>
        <end position="514"/>
    </location>
</feature>
<dbReference type="EC" id="3.1.3.2" evidence="3"/>
<dbReference type="PANTHER" id="PTHR45867:SF3">
    <property type="entry name" value="ACID PHOSPHATASE TYPE 7"/>
    <property type="match status" value="1"/>
</dbReference>
<dbReference type="InterPro" id="IPR041792">
    <property type="entry name" value="MPP_PAP"/>
</dbReference>
<keyword evidence="2" id="KW-0325">Glycoprotein</keyword>
<dbReference type="Gene3D" id="2.60.40.380">
    <property type="entry name" value="Purple acid phosphatase-like, N-terminal"/>
    <property type="match status" value="1"/>
</dbReference>
<dbReference type="InterPro" id="IPR015914">
    <property type="entry name" value="PAPs_N"/>
</dbReference>
<dbReference type="Pfam" id="PF14008">
    <property type="entry name" value="Metallophos_C"/>
    <property type="match status" value="1"/>
</dbReference>
<dbReference type="GO" id="GO:0046872">
    <property type="term" value="F:metal ion binding"/>
    <property type="evidence" value="ECO:0007669"/>
    <property type="project" value="InterPro"/>
</dbReference>
<dbReference type="SUPFAM" id="SSF49363">
    <property type="entry name" value="Purple acid phosphatase, N-terminal domain"/>
    <property type="match status" value="1"/>
</dbReference>
<gene>
    <name evidence="7" type="ORF">BSAL_50580</name>
</gene>
<evidence type="ECO:0000256" key="3">
    <source>
        <dbReference type="RuleBase" id="RU361203"/>
    </source>
</evidence>
<evidence type="ECO:0000313" key="8">
    <source>
        <dbReference type="Proteomes" id="UP000051952"/>
    </source>
</evidence>
<name>A0A0S4IKJ2_BODSA</name>
<feature type="signal peptide" evidence="3">
    <location>
        <begin position="1"/>
        <end position="22"/>
    </location>
</feature>
<dbReference type="OrthoDB" id="45007at2759"/>
<evidence type="ECO:0000259" key="5">
    <source>
        <dbReference type="Pfam" id="PF14008"/>
    </source>
</evidence>
<keyword evidence="1 3" id="KW-0732">Signal</keyword>
<proteinExistence type="inferred from homology"/>
<dbReference type="OMA" id="GYMRISW"/>
<dbReference type="Pfam" id="PF00149">
    <property type="entry name" value="Metallophos"/>
    <property type="match status" value="1"/>
</dbReference>
<protein>
    <recommendedName>
        <fullName evidence="3">Purple acid phosphatase</fullName>
        <ecNumber evidence="3">3.1.3.2</ecNumber>
    </recommendedName>
</protein>
<dbReference type="Proteomes" id="UP000051952">
    <property type="component" value="Unassembled WGS sequence"/>
</dbReference>
<dbReference type="InterPro" id="IPR008963">
    <property type="entry name" value="Purple_acid_Pase-like_N"/>
</dbReference>
<dbReference type="AlphaFoldDB" id="A0A0S4IKJ2"/>
<dbReference type="InterPro" id="IPR004843">
    <property type="entry name" value="Calcineurin-like_PHP"/>
</dbReference>
<keyword evidence="3" id="KW-0378">Hydrolase</keyword>
<keyword evidence="8" id="KW-1185">Reference proteome</keyword>
<dbReference type="VEuPathDB" id="TriTrypDB:BSAL_50580"/>
<reference evidence="8" key="1">
    <citation type="submission" date="2015-09" db="EMBL/GenBank/DDBJ databases">
        <authorList>
            <consortium name="Pathogen Informatics"/>
        </authorList>
    </citation>
    <scope>NUCLEOTIDE SEQUENCE [LARGE SCALE GENOMIC DNA]</scope>
    <source>
        <strain evidence="8">Lake Konstanz</strain>
    </source>
</reference>
<evidence type="ECO:0000259" key="4">
    <source>
        <dbReference type="Pfam" id="PF00149"/>
    </source>
</evidence>
<dbReference type="CDD" id="cd00839">
    <property type="entry name" value="MPP_PAPs"/>
    <property type="match status" value="1"/>
</dbReference>
<dbReference type="InterPro" id="IPR025733">
    <property type="entry name" value="PAPs_C"/>
</dbReference>
<dbReference type="Pfam" id="PF16656">
    <property type="entry name" value="Pur_ac_phosph_N"/>
    <property type="match status" value="1"/>
</dbReference>
<evidence type="ECO:0000259" key="6">
    <source>
        <dbReference type="Pfam" id="PF16656"/>
    </source>
</evidence>
<dbReference type="GO" id="GO:0003993">
    <property type="term" value="F:acid phosphatase activity"/>
    <property type="evidence" value="ECO:0007669"/>
    <property type="project" value="UniProtKB-EC"/>
</dbReference>
<dbReference type="EMBL" id="CYKH01000044">
    <property type="protein sequence ID" value="CUE64474.1"/>
    <property type="molecule type" value="Genomic_DNA"/>
</dbReference>
<dbReference type="InterPro" id="IPR029052">
    <property type="entry name" value="Metallo-depent_PP-like"/>
</dbReference>
<accession>A0A0S4IKJ2</accession>
<evidence type="ECO:0000313" key="7">
    <source>
        <dbReference type="EMBL" id="CUE64474.1"/>
    </source>
</evidence>
<dbReference type="PANTHER" id="PTHR45867">
    <property type="entry name" value="PURPLE ACID PHOSPHATASE"/>
    <property type="match status" value="1"/>
</dbReference>
<sequence>MHKTFVLFATIVLLALAGISSALDAEEIAAGVMHPLEVYVRAATGNHNAPLTERDIAVAYSVETTPDQASSLMKRRLTPHLMTWFQSQLDSYPILTTSPEQIHIALTTDASNVTVLWTSSNVSVSSQVCYYREADGPSSQTCNNGTTWTYFPLSVVLWYGSLHGAHMTGLEPATRYCYIVGDPVLNVFAANASCFTSPQLIKDSITVALGGDMGSVQLFGYLVADRMRSDEISQSINYDAFWLLGDIAYSTLDPGPRSPNGEFFWDIFMRQEESFANHVPMLVTYGNHDFDAGDSAAFINRYRNPQGGEGYDNFYWSYTHGPVKFVSMCTEVALVPTICDFAPGSAQYVWLEQQFASVNRTETPWLILGGHRPMYSSDLATDSGPLQLYIEPLLKKYNVDVQLAGHMHETELVAPVFNNTPFLTGVTKAEGSNSWTVVNPQAPMHITAGSLGAVQDESYPSVEYDWSLFHSGTLFDDAYGYVRLVANRSSLQFIFAKQEDGSTLWEVTVQKTLA</sequence>
<feature type="domain" description="Calcineurin-like phosphoesterase" evidence="4">
    <location>
        <begin position="231"/>
        <end position="409"/>
    </location>
</feature>
<feature type="domain" description="Purple acid phosphatase N-terminal" evidence="6">
    <location>
        <begin position="99"/>
        <end position="183"/>
    </location>
</feature>
<dbReference type="Gene3D" id="3.60.21.10">
    <property type="match status" value="1"/>
</dbReference>
<dbReference type="SUPFAM" id="SSF56300">
    <property type="entry name" value="Metallo-dependent phosphatases"/>
    <property type="match status" value="1"/>
</dbReference>
<organism evidence="7 8">
    <name type="scientific">Bodo saltans</name>
    <name type="common">Flagellated protozoan</name>
    <dbReference type="NCBI Taxonomy" id="75058"/>
    <lineage>
        <taxon>Eukaryota</taxon>
        <taxon>Discoba</taxon>
        <taxon>Euglenozoa</taxon>
        <taxon>Kinetoplastea</taxon>
        <taxon>Metakinetoplastina</taxon>
        <taxon>Eubodonida</taxon>
        <taxon>Bodonidae</taxon>
        <taxon>Bodo</taxon>
    </lineage>
</organism>
<evidence type="ECO:0000256" key="2">
    <source>
        <dbReference type="ARBA" id="ARBA00023180"/>
    </source>
</evidence>
<comment type="similarity">
    <text evidence="3">Belongs to the metallophosphoesterase superfamily. Purple acid phosphatase family.</text>
</comment>
<feature type="domain" description="Purple acid phosphatase C-terminal" evidence="5">
    <location>
        <begin position="442"/>
        <end position="503"/>
    </location>
</feature>
<evidence type="ECO:0000256" key="1">
    <source>
        <dbReference type="ARBA" id="ARBA00022729"/>
    </source>
</evidence>